<reference evidence="6" key="2">
    <citation type="submission" date="2021-02" db="UniProtKB">
        <authorList>
            <consortium name="EnsemblMetazoa"/>
        </authorList>
    </citation>
    <scope>IDENTIFICATION</scope>
    <source>
        <strain evidence="6">JHB</strain>
    </source>
</reference>
<feature type="compositionally biased region" description="Low complexity" evidence="3">
    <location>
        <begin position="1083"/>
        <end position="1093"/>
    </location>
</feature>
<feature type="compositionally biased region" description="Polar residues" evidence="3">
    <location>
        <begin position="994"/>
        <end position="1004"/>
    </location>
</feature>
<dbReference type="STRING" id="7176.B0W231"/>
<feature type="compositionally biased region" description="Polar residues" evidence="3">
    <location>
        <begin position="443"/>
        <end position="454"/>
    </location>
</feature>
<dbReference type="EnsemblMetazoa" id="CPIJ001096-RA">
    <property type="protein sequence ID" value="CPIJ001096-PA"/>
    <property type="gene ID" value="CPIJ001096"/>
</dbReference>
<dbReference type="Pfam" id="PF05383">
    <property type="entry name" value="La"/>
    <property type="match status" value="1"/>
</dbReference>
<gene>
    <name evidence="6" type="primary">6032100</name>
    <name evidence="5" type="ORF">CpipJ_CPIJ001096</name>
</gene>
<feature type="compositionally biased region" description="Low complexity" evidence="3">
    <location>
        <begin position="1660"/>
        <end position="1673"/>
    </location>
</feature>
<dbReference type="VEuPathDB" id="VectorBase:CQUJHB008096"/>
<dbReference type="InterPro" id="IPR036388">
    <property type="entry name" value="WH-like_DNA-bd_sf"/>
</dbReference>
<feature type="compositionally biased region" description="Low complexity" evidence="3">
    <location>
        <begin position="1106"/>
        <end position="1131"/>
    </location>
</feature>
<dbReference type="PANTHER" id="PTHR22792:SF132">
    <property type="entry name" value="LA-RELATED PROTEIN 1"/>
    <property type="match status" value="1"/>
</dbReference>
<evidence type="ECO:0000256" key="2">
    <source>
        <dbReference type="PROSITE-ProRule" id="PRU00332"/>
    </source>
</evidence>
<dbReference type="SMART" id="SM00684">
    <property type="entry name" value="DM15"/>
    <property type="match status" value="3"/>
</dbReference>
<feature type="region of interest" description="Disordered" evidence="3">
    <location>
        <begin position="994"/>
        <end position="1179"/>
    </location>
</feature>
<sequence length="1737" mass="185489">MATHVSSGETGASNNNNSSSSSYANVLLNIKEQNLKQQQQNDNNKENIRTEKAPAVAASVVTTAAEAGPSKTAPDKEAVKETATAAVAAAATPAEDIEDDGSFVPVVSHSKRDRRSRQKAAAAAEKAQPPASKPSRRSGKGGPPKDVAAVGGSDGSAAPKKDSGSKRKSGERKRGRGGGAAAAGPAAGAAADKEANVATAEKDSQGGETSTSAKVSSEDGSDKEAPKKFVEAPLPKVNAWKVRKKRFAPHGLALSRFLLSECVQVASSHMCVKQIAESCATNPRALAGPLSWLDNLVVVPLTKTGLFFFFFVVCPARFISPGGQRADVTPTVEPAPIPSADTRPSKSDPATAAAAVASGAPPAVVAAAAAVAPSTTSQAAAVAAAPAPKPSEKRVLQPKQQQSSNNNNTNKAQPQAKAGPPTKATVEQVKPAAQPKDKKRPSQKSNDLASSSDWPTLDGRQKSGVEPKKQPASAPAQVEPSVATVVAAAVAPATQSAAPAEQQDGAKRQQAPAPSEAAAAPSVAANASVVAAPEVAEAAQSQQQVPVKQLSASEEADANRPKSADSGDLNNSNGANGRKGPRPKWVPLPIDLPKPRARRERTPRRRRYDDYEERETGGGGAGGRDAGWHQERPPPPRSGRIRTSRGGGPPPSYRGGRGGRLSRGGPIRRGPPSTRGGHIPGGLRHGDRGVPHGASAGAGAGAPLTNGGADFGQDFNGSVIGKEQTAFMMPYLSTFYYNGAPLIGMDQMSIKECIKKQMLKKTERETKAKKNQGWSSTPPAAQPAMPGNFPYKCHFSEYYFSEENLNRDFYLRRKMDPEGFLPVTLIASFHRVQALTADLTIIITAIQESDKLELVDDYKVRTINEPTKWPIDPADVGNNHYQSNVVAPPTVAPVPFPVAEPQPAAAPAAPTTETKPPVLPVASKILSSIPPPPMPRSFRTSAATAAATPAQLTPATLINKAPVAMAVEVENLNPNVPEFVPTFGVRKQSAGNVATAQPTAVSGTQQQQQQPADEKENVAQIPKNAAGKSNSVKGDAPTEVTDEADLWKEVKRRSRSAQPHQKDDQQQQSQQQSKQQSKKDSAKSQQQQQQSKQVAKKEKTPPQDQASAAAAGASATAATTSAAGGATAAAGVTRPSQNPGTEEREELDFQFDEELDIPRGGGRVNHFTDNWSDDDDESDYELSDHEINKLLIVTQVRFAGPRGAGEKTPLKLADPLQVRSKAPKHDGYDRTGDFTTRTKITQDLEQIINDGLHNYEEDLLTINCRRGGSNYKTVQLISQEEFDKIIPKPSKVSQEAPPPPPPPTFVENHDSSFLNDSTASAAHRHKARFFAVNKDEFVDPITPRKRKTRHLNNPPVESHVGWVMDAVEHRPRTTSISSSTGTSPTASSYGSLPQSLPTFQHPSHSLLKENGFTQQVYHKYHSRCLKERKRMGSGQSQEMNTLFRFWSFFLRENFNKTMYQEFRQVAIEDAAEGFRYGLECLFRFYSYGLEKKYRPQLYEDFQQETIRDYESGQLYGLEKFWAFLKYYKNAPKLAVDPKLKEHLDKFKSIEDFRVLEPQINEMLEGVGNLKSSPSKRRPRSVSESEGVTVVAGPSGQGGAKRHAGHHGGQQGGGHSSGGGGYSQHYAYGRKRCDSAGNRTVDVTNRPSGSGRLRTGSFGDGPARAAGGRPRSGSTGNKVVRVQGNERFTLNRPSGPGKQQKQNTTTSSGSSSSKVPEATTSSASSSTAAATSEKQSTT</sequence>
<dbReference type="KEGG" id="cqu:CpipJ_CPIJ001096"/>
<reference evidence="5" key="1">
    <citation type="submission" date="2007-03" db="EMBL/GenBank/DDBJ databases">
        <title>Annotation of Culex pipiens quinquefasciatus.</title>
        <authorList>
            <consortium name="The Broad Institute Genome Sequencing Platform"/>
            <person name="Atkinson P.W."/>
            <person name="Hemingway J."/>
            <person name="Christensen B.M."/>
            <person name="Higgs S."/>
            <person name="Kodira C."/>
            <person name="Hannick L."/>
            <person name="Megy K."/>
            <person name="O'Leary S."/>
            <person name="Pearson M."/>
            <person name="Haas B.J."/>
            <person name="Mauceli E."/>
            <person name="Wortman J.R."/>
            <person name="Lee N.H."/>
            <person name="Guigo R."/>
            <person name="Stanke M."/>
            <person name="Alvarado L."/>
            <person name="Amedeo P."/>
            <person name="Antoine C.H."/>
            <person name="Arensburger P."/>
            <person name="Bidwell S.L."/>
            <person name="Crawford M."/>
            <person name="Camaro F."/>
            <person name="Devon K."/>
            <person name="Engels R."/>
            <person name="Hammond M."/>
            <person name="Howarth C."/>
            <person name="Koehrsen M."/>
            <person name="Lawson D."/>
            <person name="Montgomery P."/>
            <person name="Nene V."/>
            <person name="Nusbaum C."/>
            <person name="Puiu D."/>
            <person name="Romero-Severson J."/>
            <person name="Severson D.W."/>
            <person name="Shumway M."/>
            <person name="Sisk P."/>
            <person name="Stolte C."/>
            <person name="Zeng Q."/>
            <person name="Eisenstadt E."/>
            <person name="Fraser-Liggett C."/>
            <person name="Strausberg R."/>
            <person name="Galagan J."/>
            <person name="Birren B."/>
            <person name="Collins F.H."/>
        </authorList>
    </citation>
    <scope>NUCLEOTIDE SEQUENCE [LARGE SCALE GENOMIC DNA]</scope>
    <source>
        <strain evidence="5">JHB</strain>
    </source>
</reference>
<feature type="compositionally biased region" description="Acidic residues" evidence="3">
    <location>
        <begin position="1143"/>
        <end position="1155"/>
    </location>
</feature>
<accession>B0W231</accession>
<dbReference type="GO" id="GO:0000339">
    <property type="term" value="F:RNA cap binding"/>
    <property type="evidence" value="ECO:0007669"/>
    <property type="project" value="InterPro"/>
</dbReference>
<feature type="compositionally biased region" description="Basic and acidic residues" evidence="3">
    <location>
        <begin position="191"/>
        <end position="205"/>
    </location>
</feature>
<feature type="region of interest" description="Disordered" evidence="3">
    <location>
        <begin position="1565"/>
        <end position="1737"/>
    </location>
</feature>
<feature type="compositionally biased region" description="Polar residues" evidence="3">
    <location>
        <begin position="1"/>
        <end position="12"/>
    </location>
</feature>
<name>B0W231_CULQU</name>
<dbReference type="GO" id="GO:0010494">
    <property type="term" value="C:cytoplasmic stress granule"/>
    <property type="evidence" value="ECO:0007669"/>
    <property type="project" value="TreeGrafter"/>
</dbReference>
<feature type="region of interest" description="Disordered" evidence="3">
    <location>
        <begin position="35"/>
        <end position="54"/>
    </location>
</feature>
<feature type="compositionally biased region" description="Low complexity" evidence="3">
    <location>
        <begin position="1696"/>
        <end position="1731"/>
    </location>
</feature>
<feature type="region of interest" description="Disordered" evidence="3">
    <location>
        <begin position="87"/>
        <end position="228"/>
    </location>
</feature>
<protein>
    <submittedName>
        <fullName evidence="5">Lupus la ribonucleoprotein</fullName>
    </submittedName>
</protein>
<evidence type="ECO:0000313" key="7">
    <source>
        <dbReference type="Proteomes" id="UP000002320"/>
    </source>
</evidence>
<dbReference type="HOGENOM" id="CLU_239795_0_0_1"/>
<dbReference type="SMART" id="SM00715">
    <property type="entry name" value="LA"/>
    <property type="match status" value="1"/>
</dbReference>
<feature type="compositionally biased region" description="Low complexity" evidence="3">
    <location>
        <begin position="1373"/>
        <end position="1391"/>
    </location>
</feature>
<dbReference type="Proteomes" id="UP000002320">
    <property type="component" value="Unassembled WGS sequence"/>
</dbReference>
<feature type="compositionally biased region" description="Low complexity" evidence="3">
    <location>
        <begin position="663"/>
        <end position="677"/>
    </location>
</feature>
<feature type="compositionally biased region" description="Polar residues" evidence="3">
    <location>
        <begin position="206"/>
        <end position="215"/>
    </location>
</feature>
<feature type="compositionally biased region" description="Basic and acidic residues" evidence="3">
    <location>
        <begin position="459"/>
        <end position="469"/>
    </location>
</feature>
<evidence type="ECO:0000256" key="1">
    <source>
        <dbReference type="ARBA" id="ARBA00022884"/>
    </source>
</evidence>
<feature type="domain" description="HTH La-type RNA-binding" evidence="4">
    <location>
        <begin position="782"/>
        <end position="873"/>
    </location>
</feature>
<feature type="compositionally biased region" description="Basic and acidic residues" evidence="3">
    <location>
        <begin position="43"/>
        <end position="52"/>
    </location>
</feature>
<dbReference type="OMA" id="AAFIMPY"/>
<dbReference type="PANTHER" id="PTHR22792">
    <property type="entry name" value="LUPUS LA PROTEIN-RELATED"/>
    <property type="match status" value="1"/>
</dbReference>
<evidence type="ECO:0000313" key="6">
    <source>
        <dbReference type="EnsemblMetazoa" id="CPIJ001096-PA"/>
    </source>
</evidence>
<feature type="region of interest" description="Disordered" evidence="3">
    <location>
        <begin position="1"/>
        <end position="24"/>
    </location>
</feature>
<evidence type="ECO:0000313" key="5">
    <source>
        <dbReference type="EMBL" id="EDS27467.1"/>
    </source>
</evidence>
<feature type="compositionally biased region" description="Basic residues" evidence="3">
    <location>
        <begin position="109"/>
        <end position="118"/>
    </location>
</feature>
<dbReference type="EMBL" id="DS231824">
    <property type="protein sequence ID" value="EDS27467.1"/>
    <property type="molecule type" value="Genomic_DNA"/>
</dbReference>
<feature type="compositionally biased region" description="Low complexity" evidence="3">
    <location>
        <begin position="397"/>
        <end position="418"/>
    </location>
</feature>
<dbReference type="InterPro" id="IPR006630">
    <property type="entry name" value="La_HTH"/>
</dbReference>
<proteinExistence type="predicted"/>
<dbReference type="InterPro" id="IPR036390">
    <property type="entry name" value="WH_DNA-bd_sf"/>
</dbReference>
<feature type="compositionally biased region" description="Low complexity" evidence="3">
    <location>
        <begin position="146"/>
        <end position="158"/>
    </location>
</feature>
<feature type="compositionally biased region" description="Low complexity" evidence="3">
    <location>
        <begin position="13"/>
        <end position="24"/>
    </location>
</feature>
<dbReference type="Gene3D" id="1.10.10.10">
    <property type="entry name" value="Winged helix-like DNA-binding domain superfamily/Winged helix DNA-binding domain"/>
    <property type="match status" value="1"/>
</dbReference>
<evidence type="ECO:0000259" key="4">
    <source>
        <dbReference type="PROSITE" id="PS50961"/>
    </source>
</evidence>
<dbReference type="PROSITE" id="PS50961">
    <property type="entry name" value="HTH_LA"/>
    <property type="match status" value="1"/>
</dbReference>
<feature type="compositionally biased region" description="Polar residues" evidence="3">
    <location>
        <begin position="1636"/>
        <end position="1647"/>
    </location>
</feature>
<dbReference type="GO" id="GO:0045727">
    <property type="term" value="P:positive regulation of translation"/>
    <property type="evidence" value="ECO:0007669"/>
    <property type="project" value="TreeGrafter"/>
</dbReference>
<dbReference type="VEuPathDB" id="VectorBase:CPIJ001096"/>
<feature type="compositionally biased region" description="Basic and acidic residues" evidence="3">
    <location>
        <begin position="216"/>
        <end position="228"/>
    </location>
</feature>
<organism>
    <name type="scientific">Culex quinquefasciatus</name>
    <name type="common">Southern house mosquito</name>
    <name type="synonym">Culex pungens</name>
    <dbReference type="NCBI Taxonomy" id="7176"/>
    <lineage>
        <taxon>Eukaryota</taxon>
        <taxon>Metazoa</taxon>
        <taxon>Ecdysozoa</taxon>
        <taxon>Arthropoda</taxon>
        <taxon>Hexapoda</taxon>
        <taxon>Insecta</taxon>
        <taxon>Pterygota</taxon>
        <taxon>Neoptera</taxon>
        <taxon>Endopterygota</taxon>
        <taxon>Diptera</taxon>
        <taxon>Nematocera</taxon>
        <taxon>Culicoidea</taxon>
        <taxon>Culicidae</taxon>
        <taxon>Culicinae</taxon>
        <taxon>Culicini</taxon>
        <taxon>Culex</taxon>
        <taxon>Culex</taxon>
    </lineage>
</organism>
<feature type="compositionally biased region" description="Gly residues" evidence="3">
    <location>
        <begin position="1606"/>
        <end position="1621"/>
    </location>
</feature>
<dbReference type="GO" id="GO:0005829">
    <property type="term" value="C:cytosol"/>
    <property type="evidence" value="ECO:0007669"/>
    <property type="project" value="TreeGrafter"/>
</dbReference>
<dbReference type="InterPro" id="IPR006607">
    <property type="entry name" value="DM15"/>
</dbReference>
<feature type="region of interest" description="Disordered" evidence="3">
    <location>
        <begin position="1371"/>
        <end position="1394"/>
    </location>
</feature>
<dbReference type="Pfam" id="PF21071">
    <property type="entry name" value="LARP1_HEAT"/>
    <property type="match status" value="1"/>
</dbReference>
<evidence type="ECO:0000256" key="3">
    <source>
        <dbReference type="SAM" id="MobiDB-lite"/>
    </source>
</evidence>
<dbReference type="InterPro" id="IPR045180">
    <property type="entry name" value="La_dom_prot"/>
</dbReference>
<dbReference type="SUPFAM" id="SSF46785">
    <property type="entry name" value="Winged helix' DNA-binding domain"/>
    <property type="match status" value="1"/>
</dbReference>
<dbReference type="FunCoup" id="B0W231">
    <property type="interactions" value="581"/>
</dbReference>
<feature type="region of interest" description="Disordered" evidence="3">
    <location>
        <begin position="492"/>
        <end position="701"/>
    </location>
</feature>
<keyword evidence="1 2" id="KW-0694">RNA-binding</keyword>
<feature type="compositionally biased region" description="Basic residues" evidence="3">
    <location>
        <begin position="166"/>
        <end position="176"/>
    </location>
</feature>
<keyword evidence="7" id="KW-1185">Reference proteome</keyword>
<feature type="region of interest" description="Disordered" evidence="3">
    <location>
        <begin position="324"/>
        <end position="354"/>
    </location>
</feature>
<feature type="compositionally biased region" description="Low complexity" evidence="3">
    <location>
        <begin position="119"/>
        <end position="130"/>
    </location>
</feature>
<dbReference type="GO" id="GO:0048255">
    <property type="term" value="P:mRNA stabilization"/>
    <property type="evidence" value="ECO:0007669"/>
    <property type="project" value="InterPro"/>
</dbReference>
<feature type="compositionally biased region" description="Basic residues" evidence="3">
    <location>
        <begin position="595"/>
        <end position="606"/>
    </location>
</feature>
<feature type="region of interest" description="Disordered" evidence="3">
    <location>
        <begin position="1289"/>
        <end position="1311"/>
    </location>
</feature>
<feature type="compositionally biased region" description="Low complexity" evidence="3">
    <location>
        <begin position="492"/>
        <end position="547"/>
    </location>
</feature>
<feature type="compositionally biased region" description="Low complexity" evidence="3">
    <location>
        <begin position="1066"/>
        <end position="1075"/>
    </location>
</feature>
<feature type="region of interest" description="Disordered" evidence="3">
    <location>
        <begin position="382"/>
        <end position="480"/>
    </location>
</feature>
<dbReference type="eggNOG" id="KOG2590">
    <property type="taxonomic scope" value="Eukaryota"/>
</dbReference>
<keyword evidence="5" id="KW-0687">Ribonucleoprotein</keyword>
<dbReference type="GO" id="GO:1990904">
    <property type="term" value="C:ribonucleoprotein complex"/>
    <property type="evidence" value="ECO:0007669"/>
    <property type="project" value="UniProtKB-KW"/>
</dbReference>
<dbReference type="OrthoDB" id="340227at2759"/>